<dbReference type="PROSITE" id="PS00018">
    <property type="entry name" value="EF_HAND_1"/>
    <property type="match status" value="1"/>
</dbReference>
<gene>
    <name evidence="10" type="ORF">METZ01_LOCUS244780</name>
</gene>
<dbReference type="InterPro" id="IPR036942">
    <property type="entry name" value="Beta-barrel_TonB_sf"/>
</dbReference>
<dbReference type="AlphaFoldDB" id="A0A382HX61"/>
<evidence type="ECO:0000256" key="5">
    <source>
        <dbReference type="ARBA" id="ARBA00023077"/>
    </source>
</evidence>
<keyword evidence="7" id="KW-0675">Receptor</keyword>
<reference evidence="10" key="1">
    <citation type="submission" date="2018-05" db="EMBL/GenBank/DDBJ databases">
        <authorList>
            <person name="Lanie J.A."/>
            <person name="Ng W.-L."/>
            <person name="Kazmierczak K.M."/>
            <person name="Andrzejewski T.M."/>
            <person name="Davidsen T.M."/>
            <person name="Wayne K.J."/>
            <person name="Tettelin H."/>
            <person name="Glass J.I."/>
            <person name="Rusch D."/>
            <person name="Podicherti R."/>
            <person name="Tsui H.-C.T."/>
            <person name="Winkler M.E."/>
        </authorList>
    </citation>
    <scope>NUCLEOTIDE SEQUENCE</scope>
</reference>
<dbReference type="SUPFAM" id="SSF56935">
    <property type="entry name" value="Porins"/>
    <property type="match status" value="1"/>
</dbReference>
<feature type="non-terminal residue" evidence="10">
    <location>
        <position position="1"/>
    </location>
</feature>
<comment type="subcellular location">
    <subcellularLocation>
        <location evidence="1">Cell outer membrane</location>
        <topology evidence="1">Multi-pass membrane protein</topology>
    </subcellularLocation>
</comment>
<keyword evidence="8" id="KW-0998">Cell outer membrane</keyword>
<dbReference type="PANTHER" id="PTHR30069:SF29">
    <property type="entry name" value="HEMOGLOBIN AND HEMOGLOBIN-HAPTOGLOBIN-BINDING PROTEIN 1-RELATED"/>
    <property type="match status" value="1"/>
</dbReference>
<accession>A0A382HX61</accession>
<keyword evidence="2" id="KW-0813">Transport</keyword>
<sequence length="457" mass="52168">LSRAVNHYRSQLSNDPDFYDELDFQFSDEQSWNDDGPVLDSAVYYVDPRIFDYTPVYNYYVGGQSMDVYSRSSTVNTIKAEIVSQINPKHQLKSGIEYRKTDIVLTDLVVQLASYTGNIPTYQNPLYSPTHDTYGKEGRAPQEISVYLQDKVEADDIVANVGLRWDYFDPQWKTVNDPRDPNHQWPLKPINQYFDTDGNGEISENEMTYDNMKDDDDRLASNAEGDPWYRDVDPKTQFSPRLALAFPITDKGYMHFSYGHFFQNPDFSYLYTNPEFEVPPSSGVGTTMGNADMEPQRTTQYEVGFSQQVGQDIGIEVTGYFKDIRNLNSTRIIQSFIAGDRYGMYINRDYANSRGITLAVSKRPTGRVSGNVDYTYSISEGNASDPAAAFYDEQLNIEPEKVLVPLDWDQRHTLNTNLTYHPVKNSGISLVFTYGSGIPYTTEYIGVRTSFENNARK</sequence>
<keyword evidence="4" id="KW-0732">Signal</keyword>
<dbReference type="InterPro" id="IPR039426">
    <property type="entry name" value="TonB-dep_rcpt-like"/>
</dbReference>
<evidence type="ECO:0000256" key="6">
    <source>
        <dbReference type="ARBA" id="ARBA00023136"/>
    </source>
</evidence>
<dbReference type="PANTHER" id="PTHR30069">
    <property type="entry name" value="TONB-DEPENDENT OUTER MEMBRANE RECEPTOR"/>
    <property type="match status" value="1"/>
</dbReference>
<keyword evidence="6" id="KW-0472">Membrane</keyword>
<organism evidence="10">
    <name type="scientific">marine metagenome</name>
    <dbReference type="NCBI Taxonomy" id="408172"/>
    <lineage>
        <taxon>unclassified sequences</taxon>
        <taxon>metagenomes</taxon>
        <taxon>ecological metagenomes</taxon>
    </lineage>
</organism>
<evidence type="ECO:0000256" key="2">
    <source>
        <dbReference type="ARBA" id="ARBA00022448"/>
    </source>
</evidence>
<name>A0A382HX61_9ZZZZ</name>
<dbReference type="GO" id="GO:0015344">
    <property type="term" value="F:siderophore uptake transmembrane transporter activity"/>
    <property type="evidence" value="ECO:0007669"/>
    <property type="project" value="TreeGrafter"/>
</dbReference>
<keyword evidence="3" id="KW-0812">Transmembrane</keyword>
<dbReference type="GO" id="GO:0009279">
    <property type="term" value="C:cell outer membrane"/>
    <property type="evidence" value="ECO:0007669"/>
    <property type="project" value="UniProtKB-SubCell"/>
</dbReference>
<feature type="domain" description="TonB-dependent receptor-like beta-barrel" evidence="9">
    <location>
        <begin position="12"/>
        <end position="429"/>
    </location>
</feature>
<feature type="non-terminal residue" evidence="10">
    <location>
        <position position="457"/>
    </location>
</feature>
<dbReference type="Pfam" id="PF00593">
    <property type="entry name" value="TonB_dep_Rec_b-barrel"/>
    <property type="match status" value="1"/>
</dbReference>
<proteinExistence type="predicted"/>
<dbReference type="InterPro" id="IPR000531">
    <property type="entry name" value="Beta-barrel_TonB"/>
</dbReference>
<dbReference type="GO" id="GO:0044718">
    <property type="term" value="P:siderophore transmembrane transport"/>
    <property type="evidence" value="ECO:0007669"/>
    <property type="project" value="TreeGrafter"/>
</dbReference>
<dbReference type="InterPro" id="IPR018247">
    <property type="entry name" value="EF_Hand_1_Ca_BS"/>
</dbReference>
<dbReference type="Gene3D" id="2.40.170.20">
    <property type="entry name" value="TonB-dependent receptor, beta-barrel domain"/>
    <property type="match status" value="1"/>
</dbReference>
<keyword evidence="5" id="KW-0798">TonB box</keyword>
<evidence type="ECO:0000256" key="1">
    <source>
        <dbReference type="ARBA" id="ARBA00004571"/>
    </source>
</evidence>
<evidence type="ECO:0000256" key="4">
    <source>
        <dbReference type="ARBA" id="ARBA00022729"/>
    </source>
</evidence>
<evidence type="ECO:0000256" key="8">
    <source>
        <dbReference type="ARBA" id="ARBA00023237"/>
    </source>
</evidence>
<evidence type="ECO:0000259" key="9">
    <source>
        <dbReference type="Pfam" id="PF00593"/>
    </source>
</evidence>
<evidence type="ECO:0000256" key="3">
    <source>
        <dbReference type="ARBA" id="ARBA00022692"/>
    </source>
</evidence>
<protein>
    <recommendedName>
        <fullName evidence="9">TonB-dependent receptor-like beta-barrel domain-containing protein</fullName>
    </recommendedName>
</protein>
<evidence type="ECO:0000256" key="7">
    <source>
        <dbReference type="ARBA" id="ARBA00023170"/>
    </source>
</evidence>
<evidence type="ECO:0000313" key="10">
    <source>
        <dbReference type="EMBL" id="SVB91926.1"/>
    </source>
</evidence>
<dbReference type="EMBL" id="UINC01063854">
    <property type="protein sequence ID" value="SVB91926.1"/>
    <property type="molecule type" value="Genomic_DNA"/>
</dbReference>